<reference evidence="6 7" key="1">
    <citation type="submission" date="2022-04" db="EMBL/GenBank/DDBJ databases">
        <authorList>
            <person name="Ye Y.-Q."/>
            <person name="Du Z.-J."/>
        </authorList>
    </citation>
    <scope>NUCLEOTIDE SEQUENCE [LARGE SCALE GENOMIC DNA]</scope>
    <source>
        <strain evidence="6 7">A6E488</strain>
    </source>
</reference>
<dbReference type="CDD" id="cd09323">
    <property type="entry name" value="TDT_SLAC1_like"/>
    <property type="match status" value="1"/>
</dbReference>
<protein>
    <submittedName>
        <fullName evidence="6">SLAC1 anion channel family protein</fullName>
    </submittedName>
</protein>
<sequence length="323" mass="34872">MSEITAPTESRLAHFPVAFFAIVMGLSGVTLAYRASEHALGVDNGASQVVLIATICVFLVISAFYAAKAFTWTERVRAEWDNPLQIAFFPAISISVLLIATAMAPIWPETARPIWFVGMLAQGLLSLVVVANWIGHRTFQQMHLTPAWFIPAVGNIIVPVAGVGFGYPDISWLFFSAGLMFWIVLLTLVFNRLVFHDPLPGRLVPTLVILIAPPAVGFVSYLQLGGDLDPFALILLNVGYVFAGIVITQVPKFLTLSFALSWWALSFPIAALSIASLVYAERTGSQAHQTIGLVLVGILTVLVAGLAVRTIKAIGGNEICKPE</sequence>
<feature type="transmembrane region" description="Helical" evidence="5">
    <location>
        <begin position="173"/>
        <end position="191"/>
    </location>
</feature>
<keyword evidence="4 5" id="KW-0472">Membrane</keyword>
<dbReference type="RefSeq" id="WP_261617668.1">
    <property type="nucleotide sequence ID" value="NZ_JALIDZ010000010.1"/>
</dbReference>
<dbReference type="PANTHER" id="PTHR37955">
    <property type="entry name" value="TELLURITE RESISTANCE PROTEIN TEHA"/>
    <property type="match status" value="1"/>
</dbReference>
<evidence type="ECO:0000256" key="1">
    <source>
        <dbReference type="ARBA" id="ARBA00004141"/>
    </source>
</evidence>
<organism evidence="6 7">
    <name type="scientific">Microbaculum marinisediminis</name>
    <dbReference type="NCBI Taxonomy" id="2931392"/>
    <lineage>
        <taxon>Bacteria</taxon>
        <taxon>Pseudomonadati</taxon>
        <taxon>Pseudomonadota</taxon>
        <taxon>Alphaproteobacteria</taxon>
        <taxon>Hyphomicrobiales</taxon>
        <taxon>Tepidamorphaceae</taxon>
        <taxon>Microbaculum</taxon>
    </lineage>
</organism>
<evidence type="ECO:0000313" key="7">
    <source>
        <dbReference type="Proteomes" id="UP001320898"/>
    </source>
</evidence>
<feature type="transmembrane region" description="Helical" evidence="5">
    <location>
        <begin position="113"/>
        <end position="135"/>
    </location>
</feature>
<dbReference type="InterPro" id="IPR052951">
    <property type="entry name" value="Tellurite_res_ion_channel"/>
</dbReference>
<keyword evidence="2 5" id="KW-0812">Transmembrane</keyword>
<feature type="transmembrane region" description="Helical" evidence="5">
    <location>
        <begin position="203"/>
        <end position="224"/>
    </location>
</feature>
<evidence type="ECO:0000256" key="2">
    <source>
        <dbReference type="ARBA" id="ARBA00022692"/>
    </source>
</evidence>
<feature type="transmembrane region" description="Helical" evidence="5">
    <location>
        <begin position="260"/>
        <end position="279"/>
    </location>
</feature>
<keyword evidence="3 5" id="KW-1133">Transmembrane helix</keyword>
<feature type="transmembrane region" description="Helical" evidence="5">
    <location>
        <begin position="86"/>
        <end position="107"/>
    </location>
</feature>
<gene>
    <name evidence="6" type="ORF">MUB46_19645</name>
</gene>
<dbReference type="InterPro" id="IPR004695">
    <property type="entry name" value="SLAC1/Mae1/Ssu1/TehA"/>
</dbReference>
<dbReference type="Pfam" id="PF03595">
    <property type="entry name" value="SLAC1"/>
    <property type="match status" value="1"/>
</dbReference>
<evidence type="ECO:0000256" key="5">
    <source>
        <dbReference type="SAM" id="Phobius"/>
    </source>
</evidence>
<evidence type="ECO:0000256" key="3">
    <source>
        <dbReference type="ARBA" id="ARBA00022989"/>
    </source>
</evidence>
<comment type="caution">
    <text evidence="6">The sequence shown here is derived from an EMBL/GenBank/DDBJ whole genome shotgun (WGS) entry which is preliminary data.</text>
</comment>
<keyword evidence="7" id="KW-1185">Reference proteome</keyword>
<dbReference type="AlphaFoldDB" id="A0AAW5R4N4"/>
<feature type="transmembrane region" description="Helical" evidence="5">
    <location>
        <begin position="12"/>
        <end position="33"/>
    </location>
</feature>
<dbReference type="GO" id="GO:0046583">
    <property type="term" value="F:monoatomic cation efflux transmembrane transporter activity"/>
    <property type="evidence" value="ECO:0007669"/>
    <property type="project" value="TreeGrafter"/>
</dbReference>
<dbReference type="Gene3D" id="1.50.10.150">
    <property type="entry name" value="Voltage-dependent anion channel"/>
    <property type="match status" value="1"/>
</dbReference>
<dbReference type="EMBL" id="JALIDZ010000010">
    <property type="protein sequence ID" value="MCT8974084.1"/>
    <property type="molecule type" value="Genomic_DNA"/>
</dbReference>
<name>A0AAW5R4N4_9HYPH</name>
<feature type="transmembrane region" description="Helical" evidence="5">
    <location>
        <begin position="147"/>
        <end position="167"/>
    </location>
</feature>
<dbReference type="GO" id="GO:0005886">
    <property type="term" value="C:plasma membrane"/>
    <property type="evidence" value="ECO:0007669"/>
    <property type="project" value="TreeGrafter"/>
</dbReference>
<evidence type="ECO:0000256" key="4">
    <source>
        <dbReference type="ARBA" id="ARBA00023136"/>
    </source>
</evidence>
<evidence type="ECO:0000313" key="6">
    <source>
        <dbReference type="EMBL" id="MCT8974084.1"/>
    </source>
</evidence>
<feature type="transmembrane region" description="Helical" evidence="5">
    <location>
        <begin position="230"/>
        <end position="248"/>
    </location>
</feature>
<feature type="transmembrane region" description="Helical" evidence="5">
    <location>
        <begin position="291"/>
        <end position="311"/>
    </location>
</feature>
<dbReference type="InterPro" id="IPR038665">
    <property type="entry name" value="Voltage-dep_anion_channel_sf"/>
</dbReference>
<proteinExistence type="predicted"/>
<accession>A0AAW5R4N4</accession>
<comment type="subcellular location">
    <subcellularLocation>
        <location evidence="1">Membrane</location>
        <topology evidence="1">Multi-pass membrane protein</topology>
    </subcellularLocation>
</comment>
<dbReference type="Proteomes" id="UP001320898">
    <property type="component" value="Unassembled WGS sequence"/>
</dbReference>
<feature type="transmembrane region" description="Helical" evidence="5">
    <location>
        <begin position="45"/>
        <end position="66"/>
    </location>
</feature>
<dbReference type="PANTHER" id="PTHR37955:SF1">
    <property type="entry name" value="DEP DOMAIN-CONTAINING PROTEIN"/>
    <property type="match status" value="1"/>
</dbReference>